<reference evidence="2 3" key="1">
    <citation type="journal article" date="2022" name="Nat. Plants">
        <title>Genomes of leafy and leafless Platanthera orchids illuminate the evolution of mycoheterotrophy.</title>
        <authorList>
            <person name="Li M.H."/>
            <person name="Liu K.W."/>
            <person name="Li Z."/>
            <person name="Lu H.C."/>
            <person name="Ye Q.L."/>
            <person name="Zhang D."/>
            <person name="Wang J.Y."/>
            <person name="Li Y.F."/>
            <person name="Zhong Z.M."/>
            <person name="Liu X."/>
            <person name="Yu X."/>
            <person name="Liu D.K."/>
            <person name="Tu X.D."/>
            <person name="Liu B."/>
            <person name="Hao Y."/>
            <person name="Liao X.Y."/>
            <person name="Jiang Y.T."/>
            <person name="Sun W.H."/>
            <person name="Chen J."/>
            <person name="Chen Y.Q."/>
            <person name="Ai Y."/>
            <person name="Zhai J.W."/>
            <person name="Wu S.S."/>
            <person name="Zhou Z."/>
            <person name="Hsiao Y.Y."/>
            <person name="Wu W.L."/>
            <person name="Chen Y.Y."/>
            <person name="Lin Y.F."/>
            <person name="Hsu J.L."/>
            <person name="Li C.Y."/>
            <person name="Wang Z.W."/>
            <person name="Zhao X."/>
            <person name="Zhong W.Y."/>
            <person name="Ma X.K."/>
            <person name="Ma L."/>
            <person name="Huang J."/>
            <person name="Chen G.Z."/>
            <person name="Huang M.Z."/>
            <person name="Huang L."/>
            <person name="Peng D.H."/>
            <person name="Luo Y.B."/>
            <person name="Zou S.Q."/>
            <person name="Chen S.P."/>
            <person name="Lan S."/>
            <person name="Tsai W.C."/>
            <person name="Van de Peer Y."/>
            <person name="Liu Z.J."/>
        </authorList>
    </citation>
    <scope>NUCLEOTIDE SEQUENCE [LARGE SCALE GENOMIC DNA]</scope>
    <source>
        <strain evidence="2">Lor288</strain>
    </source>
</reference>
<evidence type="ECO:0000256" key="1">
    <source>
        <dbReference type="SAM" id="MobiDB-lite"/>
    </source>
</evidence>
<name>A0ABR2MY08_9ASPA</name>
<dbReference type="Proteomes" id="UP001412067">
    <property type="component" value="Unassembled WGS sequence"/>
</dbReference>
<organism evidence="2 3">
    <name type="scientific">Platanthera guangdongensis</name>
    <dbReference type="NCBI Taxonomy" id="2320717"/>
    <lineage>
        <taxon>Eukaryota</taxon>
        <taxon>Viridiplantae</taxon>
        <taxon>Streptophyta</taxon>
        <taxon>Embryophyta</taxon>
        <taxon>Tracheophyta</taxon>
        <taxon>Spermatophyta</taxon>
        <taxon>Magnoliopsida</taxon>
        <taxon>Liliopsida</taxon>
        <taxon>Asparagales</taxon>
        <taxon>Orchidaceae</taxon>
        <taxon>Orchidoideae</taxon>
        <taxon>Orchideae</taxon>
        <taxon>Orchidinae</taxon>
        <taxon>Platanthera</taxon>
    </lineage>
</organism>
<feature type="compositionally biased region" description="Low complexity" evidence="1">
    <location>
        <begin position="1"/>
        <end position="20"/>
    </location>
</feature>
<feature type="region of interest" description="Disordered" evidence="1">
    <location>
        <begin position="1"/>
        <end position="25"/>
    </location>
</feature>
<comment type="caution">
    <text evidence="2">The sequence shown here is derived from an EMBL/GenBank/DDBJ whole genome shotgun (WGS) entry which is preliminary data.</text>
</comment>
<evidence type="ECO:0000313" key="3">
    <source>
        <dbReference type="Proteomes" id="UP001412067"/>
    </source>
</evidence>
<gene>
    <name evidence="2" type="ORF">KSP40_PGU020043</name>
</gene>
<evidence type="ECO:0000313" key="2">
    <source>
        <dbReference type="EMBL" id="KAK8968345.1"/>
    </source>
</evidence>
<protein>
    <submittedName>
        <fullName evidence="2">Uncharacterized protein</fullName>
    </submittedName>
</protein>
<accession>A0ABR2MY08</accession>
<sequence>MADANSSPSTPPATHTSASPGLQDWRSKLDTQVKTYKEGFQELRIAVQQQEEDISDSLRKLGFELIEQLSKCMIL</sequence>
<proteinExistence type="predicted"/>
<dbReference type="EMBL" id="JBBWWR010000004">
    <property type="protein sequence ID" value="KAK8968345.1"/>
    <property type="molecule type" value="Genomic_DNA"/>
</dbReference>
<keyword evidence="3" id="KW-1185">Reference proteome</keyword>